<dbReference type="Proteomes" id="UP000199476">
    <property type="component" value="Unassembled WGS sequence"/>
</dbReference>
<sequence length="142" mass="15676">MQKLLLAVDGSKSCSKAVGKVYELADDMDLDVTVLTVLEKAIPKTYSEEFAREAFSRREGMKEEAKDMVDTCSEGLEKKVSKLKKEVKTGVPSDVICRTAEEGDYDFVVVADKGRGAVKRFLMGSTAERVTRYSPISVIVVK</sequence>
<evidence type="ECO:0000259" key="2">
    <source>
        <dbReference type="Pfam" id="PF00582"/>
    </source>
</evidence>
<dbReference type="InterPro" id="IPR006016">
    <property type="entry name" value="UspA"/>
</dbReference>
<organism evidence="3 4">
    <name type="scientific">Halarsenatibacter silvermanii</name>
    <dbReference type="NCBI Taxonomy" id="321763"/>
    <lineage>
        <taxon>Bacteria</taxon>
        <taxon>Bacillati</taxon>
        <taxon>Bacillota</taxon>
        <taxon>Clostridia</taxon>
        <taxon>Halanaerobiales</taxon>
        <taxon>Halarsenatibacteraceae</taxon>
        <taxon>Halarsenatibacter</taxon>
    </lineage>
</organism>
<dbReference type="PANTHER" id="PTHR46268">
    <property type="entry name" value="STRESS RESPONSE PROTEIN NHAX"/>
    <property type="match status" value="1"/>
</dbReference>
<accession>A0A1G9IXI3</accession>
<dbReference type="AlphaFoldDB" id="A0A1G9IXI3"/>
<dbReference type="InterPro" id="IPR006015">
    <property type="entry name" value="Universal_stress_UspA"/>
</dbReference>
<comment type="similarity">
    <text evidence="1">Belongs to the universal stress protein A family.</text>
</comment>
<feature type="domain" description="UspA" evidence="2">
    <location>
        <begin position="1"/>
        <end position="142"/>
    </location>
</feature>
<dbReference type="Gene3D" id="3.40.50.620">
    <property type="entry name" value="HUPs"/>
    <property type="match status" value="1"/>
</dbReference>
<evidence type="ECO:0000313" key="3">
    <source>
        <dbReference type="EMBL" id="SDL29792.1"/>
    </source>
</evidence>
<gene>
    <name evidence="3" type="ORF">SAMN04488692_10385</name>
</gene>
<protein>
    <submittedName>
        <fullName evidence="3">Nucleotide-binding universal stress protein, UspA family</fullName>
    </submittedName>
</protein>
<dbReference type="STRING" id="321763.SAMN04488692_10385"/>
<name>A0A1G9IXI3_9FIRM</name>
<keyword evidence="4" id="KW-1185">Reference proteome</keyword>
<dbReference type="SUPFAM" id="SSF52402">
    <property type="entry name" value="Adenine nucleotide alpha hydrolases-like"/>
    <property type="match status" value="1"/>
</dbReference>
<dbReference type="CDD" id="cd00293">
    <property type="entry name" value="USP-like"/>
    <property type="match status" value="1"/>
</dbReference>
<dbReference type="PRINTS" id="PR01438">
    <property type="entry name" value="UNVRSLSTRESS"/>
</dbReference>
<dbReference type="InterPro" id="IPR014729">
    <property type="entry name" value="Rossmann-like_a/b/a_fold"/>
</dbReference>
<dbReference type="Pfam" id="PF00582">
    <property type="entry name" value="Usp"/>
    <property type="match status" value="1"/>
</dbReference>
<reference evidence="3 4" key="1">
    <citation type="submission" date="2016-10" db="EMBL/GenBank/DDBJ databases">
        <authorList>
            <person name="de Groot N.N."/>
        </authorList>
    </citation>
    <scope>NUCLEOTIDE SEQUENCE [LARGE SCALE GENOMIC DNA]</scope>
    <source>
        <strain evidence="3 4">SLAS-1</strain>
    </source>
</reference>
<dbReference type="PANTHER" id="PTHR46268:SF6">
    <property type="entry name" value="UNIVERSAL STRESS PROTEIN UP12"/>
    <property type="match status" value="1"/>
</dbReference>
<proteinExistence type="inferred from homology"/>
<evidence type="ECO:0000313" key="4">
    <source>
        <dbReference type="Proteomes" id="UP000199476"/>
    </source>
</evidence>
<dbReference type="EMBL" id="FNGO01000003">
    <property type="protein sequence ID" value="SDL29792.1"/>
    <property type="molecule type" value="Genomic_DNA"/>
</dbReference>
<evidence type="ECO:0000256" key="1">
    <source>
        <dbReference type="ARBA" id="ARBA00008791"/>
    </source>
</evidence>